<dbReference type="Proteomes" id="UP000471120">
    <property type="component" value="Unassembled WGS sequence"/>
</dbReference>
<name>A0A6P2CGV4_9NOCA</name>
<dbReference type="RefSeq" id="WP_010839359.1">
    <property type="nucleotide sequence ID" value="NZ_QRCM01000001.1"/>
</dbReference>
<dbReference type="EMBL" id="QRCM01000001">
    <property type="protein sequence ID" value="TXG90466.1"/>
    <property type="molecule type" value="Genomic_DNA"/>
</dbReference>
<comment type="caution">
    <text evidence="1">The sequence shown here is derived from an EMBL/GenBank/DDBJ whole genome shotgun (WGS) entry which is preliminary data.</text>
</comment>
<evidence type="ECO:0000313" key="1">
    <source>
        <dbReference type="EMBL" id="TXG90466.1"/>
    </source>
</evidence>
<gene>
    <name evidence="1" type="ORF">DW322_09830</name>
</gene>
<organism evidence="1 2">
    <name type="scientific">Rhodococcus rhodnii</name>
    <dbReference type="NCBI Taxonomy" id="38312"/>
    <lineage>
        <taxon>Bacteria</taxon>
        <taxon>Bacillati</taxon>
        <taxon>Actinomycetota</taxon>
        <taxon>Actinomycetes</taxon>
        <taxon>Mycobacteriales</taxon>
        <taxon>Nocardiaceae</taxon>
        <taxon>Rhodococcus</taxon>
    </lineage>
</organism>
<reference evidence="1 2" key="1">
    <citation type="submission" date="2018-07" db="EMBL/GenBank/DDBJ databases">
        <title>Genome sequence of Rhodococcus rhodnii ATCC 35071 from Rhodnius prolixus.</title>
        <authorList>
            <person name="Patel V."/>
            <person name="Vogel K.J."/>
        </authorList>
    </citation>
    <scope>NUCLEOTIDE SEQUENCE [LARGE SCALE GENOMIC DNA]</scope>
    <source>
        <strain evidence="1 2">ATCC 35071</strain>
    </source>
</reference>
<sequence>MLKTMGTTSFVAARDVVESVLSCIDSSGNLELGIVTNRFETIPKPLPVEALLDRIFAEQDAGDRSAKMMELFIAEV</sequence>
<dbReference type="AlphaFoldDB" id="A0A6P2CGV4"/>
<evidence type="ECO:0000313" key="2">
    <source>
        <dbReference type="Proteomes" id="UP000471120"/>
    </source>
</evidence>
<protein>
    <submittedName>
        <fullName evidence="1">Uncharacterized protein</fullName>
    </submittedName>
</protein>
<proteinExistence type="predicted"/>
<accession>A0A6P2CGV4</accession>